<dbReference type="InterPro" id="IPR050950">
    <property type="entry name" value="HTH-type_LysR_regulators"/>
</dbReference>
<dbReference type="PROSITE" id="PS50931">
    <property type="entry name" value="HTH_LYSR"/>
    <property type="match status" value="1"/>
</dbReference>
<dbReference type="SUPFAM" id="SSF46785">
    <property type="entry name" value="Winged helix' DNA-binding domain"/>
    <property type="match status" value="1"/>
</dbReference>
<accession>A0ABY2J2E6</accession>
<proteinExistence type="inferred from homology"/>
<comment type="similarity">
    <text evidence="1">Belongs to the LysR transcriptional regulatory family.</text>
</comment>
<keyword evidence="2" id="KW-0805">Transcription regulation</keyword>
<organism evidence="6 7">
    <name type="scientific">Cryobacterium breve</name>
    <dbReference type="NCBI Taxonomy" id="1259258"/>
    <lineage>
        <taxon>Bacteria</taxon>
        <taxon>Bacillati</taxon>
        <taxon>Actinomycetota</taxon>
        <taxon>Actinomycetes</taxon>
        <taxon>Micrococcales</taxon>
        <taxon>Microbacteriaceae</taxon>
        <taxon>Cryobacterium</taxon>
    </lineage>
</organism>
<dbReference type="SUPFAM" id="SSF53850">
    <property type="entry name" value="Periplasmic binding protein-like II"/>
    <property type="match status" value="1"/>
</dbReference>
<evidence type="ECO:0000256" key="3">
    <source>
        <dbReference type="ARBA" id="ARBA00023125"/>
    </source>
</evidence>
<feature type="domain" description="HTH lysR-type" evidence="5">
    <location>
        <begin position="1"/>
        <end position="58"/>
    </location>
</feature>
<evidence type="ECO:0000313" key="6">
    <source>
        <dbReference type="EMBL" id="TFC97990.1"/>
    </source>
</evidence>
<dbReference type="Pfam" id="PF00126">
    <property type="entry name" value="HTH_1"/>
    <property type="match status" value="1"/>
</dbReference>
<dbReference type="Pfam" id="PF03466">
    <property type="entry name" value="LysR_substrate"/>
    <property type="match status" value="1"/>
</dbReference>
<dbReference type="PANTHER" id="PTHR30419">
    <property type="entry name" value="HTH-TYPE TRANSCRIPTIONAL REGULATOR YBHD"/>
    <property type="match status" value="1"/>
</dbReference>
<dbReference type="Proteomes" id="UP000298355">
    <property type="component" value="Unassembled WGS sequence"/>
</dbReference>
<dbReference type="InterPro" id="IPR005119">
    <property type="entry name" value="LysR_subst-bd"/>
</dbReference>
<dbReference type="Gene3D" id="3.40.190.10">
    <property type="entry name" value="Periplasmic binding protein-like II"/>
    <property type="match status" value="2"/>
</dbReference>
<comment type="caution">
    <text evidence="6">The sequence shown here is derived from an EMBL/GenBank/DDBJ whole genome shotgun (WGS) entry which is preliminary data.</text>
</comment>
<dbReference type="EMBL" id="SOGJ01000022">
    <property type="protein sequence ID" value="TFC97990.1"/>
    <property type="molecule type" value="Genomic_DNA"/>
</dbReference>
<keyword evidence="3" id="KW-0238">DNA-binding</keyword>
<sequence length="318" mass="33068">MDLHQLFILRELGERGSVAAVARALFVSSSAVSQQLSALQRSTGVALTERNGRRLVLTPAGTALAAAATGVSTAMAAAEEAVASFHEEQTAPVSLSAFHSAGLAWFGKLITRLDASAGAFGGTAGGTAGPPLRCGDEDVARQDFPALVADYDLVVAHRLPHDPLWPDRVTVTPLIYEPLDVALAAGHPLAGRSSVSISDVADEPWIAGHPGFPLAEAVNVVAASAGHPLRIEHRLNEFFVAASVVATGAAIALLPRYTMAPAPGSGLVLLPFTDLRVGRQIDVLSRPETLLRASARRVLEELSAVVAAHRPPPPPSRG</sequence>
<evidence type="ECO:0000259" key="5">
    <source>
        <dbReference type="PROSITE" id="PS50931"/>
    </source>
</evidence>
<dbReference type="InterPro" id="IPR036388">
    <property type="entry name" value="WH-like_DNA-bd_sf"/>
</dbReference>
<dbReference type="InterPro" id="IPR000847">
    <property type="entry name" value="LysR_HTH_N"/>
</dbReference>
<keyword evidence="7" id="KW-1185">Reference proteome</keyword>
<evidence type="ECO:0000256" key="1">
    <source>
        <dbReference type="ARBA" id="ARBA00009437"/>
    </source>
</evidence>
<dbReference type="Gene3D" id="1.10.10.10">
    <property type="entry name" value="Winged helix-like DNA-binding domain superfamily/Winged helix DNA-binding domain"/>
    <property type="match status" value="1"/>
</dbReference>
<protein>
    <submittedName>
        <fullName evidence="6">LysR family transcriptional regulator</fullName>
    </submittedName>
</protein>
<reference evidence="6 7" key="1">
    <citation type="submission" date="2019-03" db="EMBL/GenBank/DDBJ databases">
        <title>Genomics of glacier-inhabiting Cryobacterium strains.</title>
        <authorList>
            <person name="Liu Q."/>
            <person name="Xin Y.-H."/>
        </authorList>
    </citation>
    <scope>NUCLEOTIDE SEQUENCE [LARGE SCALE GENOMIC DNA]</scope>
    <source>
        <strain evidence="6 7">TMT4-23</strain>
    </source>
</reference>
<keyword evidence="4" id="KW-0804">Transcription</keyword>
<evidence type="ECO:0000313" key="7">
    <source>
        <dbReference type="Proteomes" id="UP000298355"/>
    </source>
</evidence>
<dbReference type="InterPro" id="IPR036390">
    <property type="entry name" value="WH_DNA-bd_sf"/>
</dbReference>
<name>A0ABY2J2E6_9MICO</name>
<evidence type="ECO:0000256" key="2">
    <source>
        <dbReference type="ARBA" id="ARBA00023015"/>
    </source>
</evidence>
<dbReference type="RefSeq" id="WP_134363533.1">
    <property type="nucleotide sequence ID" value="NZ_SOGJ01000022.1"/>
</dbReference>
<evidence type="ECO:0000256" key="4">
    <source>
        <dbReference type="ARBA" id="ARBA00023163"/>
    </source>
</evidence>
<gene>
    <name evidence="6" type="ORF">E3O65_09750</name>
</gene>